<evidence type="ECO:0000259" key="13">
    <source>
        <dbReference type="PROSITE" id="PS50111"/>
    </source>
</evidence>
<dbReference type="PROSITE" id="PS50192">
    <property type="entry name" value="T_SNARE"/>
    <property type="match status" value="1"/>
</dbReference>
<evidence type="ECO:0000256" key="10">
    <source>
        <dbReference type="ARBA" id="ARBA00029447"/>
    </source>
</evidence>
<dbReference type="EMBL" id="PPSW01000047">
    <property type="protein sequence ID" value="TLX45259.1"/>
    <property type="molecule type" value="Genomic_DNA"/>
</dbReference>
<evidence type="ECO:0000313" key="17">
    <source>
        <dbReference type="Proteomes" id="UP000309186"/>
    </source>
</evidence>
<dbReference type="GO" id="GO:0005886">
    <property type="term" value="C:plasma membrane"/>
    <property type="evidence" value="ECO:0007669"/>
    <property type="project" value="UniProtKB-SubCell"/>
</dbReference>
<dbReference type="RefSeq" id="WP_138484482.1">
    <property type="nucleotide sequence ID" value="NZ_PPSW01000047.1"/>
</dbReference>
<dbReference type="PROSITE" id="PS50112">
    <property type="entry name" value="PAS"/>
    <property type="match status" value="1"/>
</dbReference>
<evidence type="ECO:0000256" key="6">
    <source>
        <dbReference type="ARBA" id="ARBA00022692"/>
    </source>
</evidence>
<comment type="caution">
    <text evidence="16">The sequence shown here is derived from an EMBL/GenBank/DDBJ whole genome shotgun (WGS) entry which is preliminary data.</text>
</comment>
<dbReference type="Pfam" id="PF00015">
    <property type="entry name" value="MCPsignal"/>
    <property type="match status" value="1"/>
</dbReference>
<feature type="domain" description="PAS" evidence="14">
    <location>
        <begin position="21"/>
        <end position="76"/>
    </location>
</feature>
<keyword evidence="6 12" id="KW-0812">Transmembrane</keyword>
<dbReference type="OrthoDB" id="5675566at2"/>
<dbReference type="SMART" id="SM00091">
    <property type="entry name" value="PAS"/>
    <property type="match status" value="1"/>
</dbReference>
<keyword evidence="9 11" id="KW-0807">Transducer</keyword>
<evidence type="ECO:0000256" key="12">
    <source>
        <dbReference type="SAM" id="Phobius"/>
    </source>
</evidence>
<dbReference type="NCBIfam" id="TIGR00229">
    <property type="entry name" value="sensory_box"/>
    <property type="match status" value="1"/>
</dbReference>
<feature type="domain" description="Methyl-accepting transducer" evidence="13">
    <location>
        <begin position="244"/>
        <end position="480"/>
    </location>
</feature>
<dbReference type="FunFam" id="1.10.287.950:FF:000001">
    <property type="entry name" value="Methyl-accepting chemotaxis sensory transducer"/>
    <property type="match status" value="1"/>
</dbReference>
<protein>
    <submittedName>
        <fullName evidence="16">Chemotaxis protein</fullName>
    </submittedName>
</protein>
<name>A0A5R9PZ44_9GAMM</name>
<dbReference type="Gene3D" id="1.10.287.950">
    <property type="entry name" value="Methyl-accepting chemotaxis protein"/>
    <property type="match status" value="1"/>
</dbReference>
<dbReference type="CDD" id="cd00130">
    <property type="entry name" value="PAS"/>
    <property type="match status" value="1"/>
</dbReference>
<dbReference type="PANTHER" id="PTHR32089">
    <property type="entry name" value="METHYL-ACCEPTING CHEMOTAXIS PROTEIN MCPB"/>
    <property type="match status" value="1"/>
</dbReference>
<comment type="subcellular location">
    <subcellularLocation>
        <location evidence="1">Cell inner membrane</location>
        <topology evidence="1">Multi-pass membrane protein</topology>
    </subcellularLocation>
</comment>
<evidence type="ECO:0000256" key="7">
    <source>
        <dbReference type="ARBA" id="ARBA00022989"/>
    </source>
</evidence>
<evidence type="ECO:0000256" key="5">
    <source>
        <dbReference type="ARBA" id="ARBA00022519"/>
    </source>
</evidence>
<dbReference type="FunFam" id="3.30.450.20:FF:000046">
    <property type="entry name" value="Aerotaxis sensor receptor"/>
    <property type="match status" value="1"/>
</dbReference>
<sequence length="516" mass="56512">MRNNQPITANRKTFSSDVKLISVTDLQGNIIECNEEFIAISGFSREELIGQPHNIVRHPDMPEVAFKTMWAELKQGKPWMGLVKNRCKNGDYYWVDAYVTPVTEHGKVVGYESVRSVPSESAIKRAELTYGRVKQNKTGFNFRVDTYYAALAVILVLCVAAFISGYQVAAFASSILATILTIALKSKQKNHYFKALSNELSSSFSDDIAKSVYSTYPSDIADLHVRILSERAHLDTVVTRIADAAKHVSKGANSSLSMAQNANTQLEQQQLQTEQVATAMNEMSMTINDVSGHVQATAEQAGQSHDLATQSAEYSDQTKRAIESLTNTVLNIKHSVEGVSKQTSRIADAAQFIEQIAEQTNLLALNAAIEAARAGDQGRGFAVVADEVRSLAKRTQQSTQEIQGIINELSQSTEHAVVVAEQGEQESQQGMAHLLQSSDMLVQINESIDKINDMSLQIAAAIEEQANVSEDINQQVVNIASLAGDSLHSATSVEQASQTLTQVSQDMVELVVRFKR</sequence>
<evidence type="ECO:0000256" key="8">
    <source>
        <dbReference type="ARBA" id="ARBA00023136"/>
    </source>
</evidence>
<dbReference type="InterPro" id="IPR004089">
    <property type="entry name" value="MCPsignal_dom"/>
</dbReference>
<feature type="domain" description="T-SNARE coiled-coil homology" evidence="15">
    <location>
        <begin position="431"/>
        <end position="493"/>
    </location>
</feature>
<dbReference type="InterPro" id="IPR013655">
    <property type="entry name" value="PAS_fold_3"/>
</dbReference>
<reference evidence="16 17" key="1">
    <citation type="submission" date="2018-01" db="EMBL/GenBank/DDBJ databases">
        <title>Co-occurrence of chitin degradation, pigmentation and bioactivity in marine Pseudoalteromonas.</title>
        <authorList>
            <person name="Paulsen S."/>
            <person name="Gram L."/>
            <person name="Machado H."/>
        </authorList>
    </citation>
    <scope>NUCLEOTIDE SEQUENCE [LARGE SCALE GENOMIC DNA]</scope>
    <source>
        <strain evidence="16 17">S3663</strain>
    </source>
</reference>
<dbReference type="SMART" id="SM00283">
    <property type="entry name" value="MA"/>
    <property type="match status" value="1"/>
</dbReference>
<keyword evidence="5" id="KW-0997">Cell inner membrane</keyword>
<keyword evidence="7 12" id="KW-1133">Transmembrane helix</keyword>
<feature type="transmembrane region" description="Helical" evidence="12">
    <location>
        <begin position="144"/>
        <end position="162"/>
    </location>
</feature>
<dbReference type="PROSITE" id="PS50111">
    <property type="entry name" value="CHEMOTAXIS_TRANSDUC_2"/>
    <property type="match status" value="1"/>
</dbReference>
<keyword evidence="3" id="KW-0488">Methylation</keyword>
<keyword evidence="4" id="KW-0145">Chemotaxis</keyword>
<evidence type="ECO:0000256" key="3">
    <source>
        <dbReference type="ARBA" id="ARBA00022481"/>
    </source>
</evidence>
<evidence type="ECO:0000259" key="15">
    <source>
        <dbReference type="PROSITE" id="PS50192"/>
    </source>
</evidence>
<evidence type="ECO:0000256" key="4">
    <source>
        <dbReference type="ARBA" id="ARBA00022500"/>
    </source>
</evidence>
<evidence type="ECO:0000259" key="14">
    <source>
        <dbReference type="PROSITE" id="PS50112"/>
    </source>
</evidence>
<dbReference type="InterPro" id="IPR000727">
    <property type="entry name" value="T_SNARE_dom"/>
</dbReference>
<proteinExistence type="inferred from homology"/>
<evidence type="ECO:0000256" key="11">
    <source>
        <dbReference type="PROSITE-ProRule" id="PRU00284"/>
    </source>
</evidence>
<evidence type="ECO:0000256" key="2">
    <source>
        <dbReference type="ARBA" id="ARBA00022475"/>
    </source>
</evidence>
<dbReference type="InterPro" id="IPR035965">
    <property type="entry name" value="PAS-like_dom_sf"/>
</dbReference>
<dbReference type="AlphaFoldDB" id="A0A5R9PZ44"/>
<dbReference type="PANTHER" id="PTHR32089:SF74">
    <property type="entry name" value="METHYL-ACCEPTING CHEMOTAXIS PROTEIN AER"/>
    <property type="match status" value="1"/>
</dbReference>
<dbReference type="SUPFAM" id="SSF58104">
    <property type="entry name" value="Methyl-accepting chemotaxis protein (MCP) signaling domain"/>
    <property type="match status" value="1"/>
</dbReference>
<dbReference type="GO" id="GO:0007165">
    <property type="term" value="P:signal transduction"/>
    <property type="evidence" value="ECO:0007669"/>
    <property type="project" value="UniProtKB-KW"/>
</dbReference>
<dbReference type="Pfam" id="PF08447">
    <property type="entry name" value="PAS_3"/>
    <property type="match status" value="1"/>
</dbReference>
<dbReference type="Proteomes" id="UP000309186">
    <property type="component" value="Unassembled WGS sequence"/>
</dbReference>
<dbReference type="GO" id="GO:0052131">
    <property type="term" value="P:positive aerotaxis"/>
    <property type="evidence" value="ECO:0007669"/>
    <property type="project" value="UniProtKB-ARBA"/>
</dbReference>
<dbReference type="Gene3D" id="3.30.450.20">
    <property type="entry name" value="PAS domain"/>
    <property type="match status" value="1"/>
</dbReference>
<accession>A0A5R9PZ44</accession>
<evidence type="ECO:0000313" key="16">
    <source>
        <dbReference type="EMBL" id="TLX45259.1"/>
    </source>
</evidence>
<evidence type="ECO:0000256" key="9">
    <source>
        <dbReference type="ARBA" id="ARBA00023224"/>
    </source>
</evidence>
<organism evidence="16 17">
    <name type="scientific">Pseudoalteromonas phenolica</name>
    <dbReference type="NCBI Taxonomy" id="161398"/>
    <lineage>
        <taxon>Bacteria</taxon>
        <taxon>Pseudomonadati</taxon>
        <taxon>Pseudomonadota</taxon>
        <taxon>Gammaproteobacteria</taxon>
        <taxon>Alteromonadales</taxon>
        <taxon>Pseudoalteromonadaceae</taxon>
        <taxon>Pseudoalteromonas</taxon>
    </lineage>
</organism>
<dbReference type="CDD" id="cd11386">
    <property type="entry name" value="MCP_signal"/>
    <property type="match status" value="1"/>
</dbReference>
<dbReference type="SUPFAM" id="SSF55785">
    <property type="entry name" value="PYP-like sensor domain (PAS domain)"/>
    <property type="match status" value="1"/>
</dbReference>
<evidence type="ECO:0000256" key="1">
    <source>
        <dbReference type="ARBA" id="ARBA00004429"/>
    </source>
</evidence>
<keyword evidence="8 12" id="KW-0472">Membrane</keyword>
<keyword evidence="2" id="KW-1003">Cell membrane</keyword>
<dbReference type="InterPro" id="IPR000014">
    <property type="entry name" value="PAS"/>
</dbReference>
<comment type="similarity">
    <text evidence="10">Belongs to the methyl-accepting chemotaxis (MCP) protein family.</text>
</comment>
<gene>
    <name evidence="16" type="ORF">C1E24_19885</name>
</gene>